<name>A0AC35U7H3_9BILA</name>
<reference evidence="2" key="1">
    <citation type="submission" date="2016-11" db="UniProtKB">
        <authorList>
            <consortium name="WormBaseParasite"/>
        </authorList>
    </citation>
    <scope>IDENTIFICATION</scope>
    <source>
        <strain evidence="2">KR3021</strain>
    </source>
</reference>
<accession>A0AC35U7H3</accession>
<protein>
    <submittedName>
        <fullName evidence="2">Tyrosine aminotransferase</fullName>
    </submittedName>
</protein>
<dbReference type="Proteomes" id="UP000095286">
    <property type="component" value="Unplaced"/>
</dbReference>
<proteinExistence type="predicted"/>
<sequence length="440" mass="48364">MGKTDGPTINAETCTKLLSTNGKSLPTPTASIPQHLIKWQPYKSSKFAVNTVNPIRIFVDALNIQPNPTLKPIKLNLGDPTLLGNLPPPTAAIEAIQETLASHKFDGYGPSIGFLAPRQAVAEKFNHPDAPVTADDVVLTSGCSHALQIAIEAIADEGDNILVPCPGFPLYKTLMCPLGIEDRSYNLILNGKEQLDFAQLEAQIDKKTKAIIINNPSNPAGIVLSEKTLQRILEIANKHKVIIIADEIYGDLVFNGAIFHNIATLTPKVPVIACDGIAKRYMVPGWRLGWLIIHDRYGVLADVRKGILALTTKIVGPCAIMQGALPKILKDTRESYFEEARSIIEKNAQLFYKALSEIPGLTPVKSQGAMYMMIKIDKNMYGDDIEFLKKMISEQSVYCLPGGAFGSPYWFRVVLTYTEELSIEAINRISTFCKTMRNKS</sequence>
<evidence type="ECO:0000313" key="1">
    <source>
        <dbReference type="Proteomes" id="UP000095286"/>
    </source>
</evidence>
<dbReference type="WBParaSite" id="RSKR_0000847800.1">
    <property type="protein sequence ID" value="RSKR_0000847800.1"/>
    <property type="gene ID" value="RSKR_0000847800"/>
</dbReference>
<organism evidence="1 2">
    <name type="scientific">Rhabditophanes sp. KR3021</name>
    <dbReference type="NCBI Taxonomy" id="114890"/>
    <lineage>
        <taxon>Eukaryota</taxon>
        <taxon>Metazoa</taxon>
        <taxon>Ecdysozoa</taxon>
        <taxon>Nematoda</taxon>
        <taxon>Chromadorea</taxon>
        <taxon>Rhabditida</taxon>
        <taxon>Tylenchina</taxon>
        <taxon>Panagrolaimomorpha</taxon>
        <taxon>Strongyloidoidea</taxon>
        <taxon>Alloionematidae</taxon>
        <taxon>Rhabditophanes</taxon>
    </lineage>
</organism>
<evidence type="ECO:0000313" key="2">
    <source>
        <dbReference type="WBParaSite" id="RSKR_0000847800.1"/>
    </source>
</evidence>